<evidence type="ECO:0000313" key="2">
    <source>
        <dbReference type="EMBL" id="QDH90546.1"/>
    </source>
</evidence>
<accession>A0A514DAB9</accession>
<feature type="region of interest" description="Disordered" evidence="1">
    <location>
        <begin position="23"/>
        <end position="42"/>
    </location>
</feature>
<organism evidence="2">
    <name type="scientific">Leviviridae sp</name>
    <dbReference type="NCBI Taxonomy" id="2027243"/>
    <lineage>
        <taxon>Viruses</taxon>
        <taxon>Riboviria</taxon>
        <taxon>Orthornavirae</taxon>
        <taxon>Lenarviricota</taxon>
        <taxon>Leviviricetes</taxon>
        <taxon>Norzivirales</taxon>
        <taxon>Fiersviridae</taxon>
    </lineage>
</organism>
<evidence type="ECO:0000256" key="1">
    <source>
        <dbReference type="SAM" id="MobiDB-lite"/>
    </source>
</evidence>
<protein>
    <submittedName>
        <fullName evidence="2">Uncharacterized protein</fullName>
    </submittedName>
</protein>
<reference evidence="2" key="1">
    <citation type="submission" date="2019-05" db="EMBL/GenBank/DDBJ databases">
        <title>Metatranscriptomic reconstruction reveals RNA viruses with the potential to shape carbon cycling in soil.</title>
        <authorList>
            <person name="Starr E.P."/>
            <person name="Nuccio E."/>
            <person name="Pett-Ridge J."/>
            <person name="Banfield J.F."/>
            <person name="Firestone M.K."/>
        </authorList>
    </citation>
    <scope>NUCLEOTIDE SEQUENCE</scope>
    <source>
        <strain evidence="2">H4_Bulk_Litter_23_scaffold_3719</strain>
    </source>
</reference>
<proteinExistence type="predicted"/>
<dbReference type="EMBL" id="MN035606">
    <property type="protein sequence ID" value="QDH90546.1"/>
    <property type="molecule type" value="Genomic_RNA"/>
</dbReference>
<gene>
    <name evidence="2" type="ORF">H4BulkLitter233719_000003</name>
</gene>
<sequence>MTISVTSPITGSAQTGLTSPTYTVVADTAPPGNPGKQTATTALGGTQTGVTTHSVASPFTSNFTRPATLRVLGQPNPVTGVVSLIPKNVYKLITRKGVLPLAGQAYQTMIIETVMNVPAGSDLADPQNIRAGLSCHIGLLSQQSAGLGDLLCNGVL</sequence>
<name>A0A514DAB9_9VIRU</name>